<name>A0ABT4Q921_9BACL</name>
<dbReference type="InterPro" id="IPR001584">
    <property type="entry name" value="Integrase_cat-core"/>
</dbReference>
<dbReference type="InterPro" id="IPR032874">
    <property type="entry name" value="DDE_dom"/>
</dbReference>
<keyword evidence="2" id="KW-0815">Transposition</keyword>
<dbReference type="InterPro" id="IPR012337">
    <property type="entry name" value="RNaseH-like_sf"/>
</dbReference>
<dbReference type="PROSITE" id="PS50994">
    <property type="entry name" value="INTEGRASE"/>
    <property type="match status" value="1"/>
</dbReference>
<evidence type="ECO:0000256" key="1">
    <source>
        <dbReference type="ARBA" id="ARBA00002286"/>
    </source>
</evidence>
<dbReference type="PANTHER" id="PTHR35528">
    <property type="entry name" value="BLL1675 PROTEIN"/>
    <property type="match status" value="1"/>
</dbReference>
<dbReference type="InterPro" id="IPR052183">
    <property type="entry name" value="IS_Transposase"/>
</dbReference>
<sequence length="236" mass="27911">METELDLFKWKQYESEVILLTVRWYLKYSLSYRDLVEMMEERGLHMAHTTIMRWVHEFGPELDKRIRPYLKPTNDSYRTDETYIKIKRQWKYLYRAVDSKGNTIDFMLSENRDAPAAKRFFKKALNSPHNQSPRVITVDKNPAYPIAVQHLKDEKAMNQETVLRQQKYLNNIIEQDHRFLKKVIKPMLGFKTFGTAEKTIAGIEVMHMIKKGQVECHHSSVLSAVELINKMFGLIA</sequence>
<organism evidence="6 7">
    <name type="scientific">Paenibacillus gyeongsangnamensis</name>
    <dbReference type="NCBI Taxonomy" id="3388067"/>
    <lineage>
        <taxon>Bacteria</taxon>
        <taxon>Bacillati</taxon>
        <taxon>Bacillota</taxon>
        <taxon>Bacilli</taxon>
        <taxon>Bacillales</taxon>
        <taxon>Paenibacillaceae</taxon>
        <taxon>Paenibacillus</taxon>
    </lineage>
</organism>
<comment type="caution">
    <text evidence="6">The sequence shown here is derived from an EMBL/GenBank/DDBJ whole genome shotgun (WGS) entry which is preliminary data.</text>
</comment>
<accession>A0ABT4Q921</accession>
<evidence type="ECO:0000313" key="6">
    <source>
        <dbReference type="EMBL" id="MCZ8513378.1"/>
    </source>
</evidence>
<keyword evidence="3" id="KW-0238">DNA-binding</keyword>
<dbReference type="PANTHER" id="PTHR35528:SF3">
    <property type="entry name" value="BLL1675 PROTEIN"/>
    <property type="match status" value="1"/>
</dbReference>
<dbReference type="Proteomes" id="UP001527882">
    <property type="component" value="Unassembled WGS sequence"/>
</dbReference>
<evidence type="ECO:0000256" key="3">
    <source>
        <dbReference type="ARBA" id="ARBA00023125"/>
    </source>
</evidence>
<evidence type="ECO:0000256" key="2">
    <source>
        <dbReference type="ARBA" id="ARBA00022578"/>
    </source>
</evidence>
<dbReference type="InterPro" id="IPR047930">
    <property type="entry name" value="Transpos_IS6"/>
</dbReference>
<protein>
    <submittedName>
        <fullName evidence="6">IS6 family transposase</fullName>
    </submittedName>
</protein>
<dbReference type="NCBIfam" id="NF033587">
    <property type="entry name" value="transpos_IS6"/>
    <property type="match status" value="1"/>
</dbReference>
<gene>
    <name evidence="6" type="ORF">O9H85_13260</name>
</gene>
<reference evidence="6 7" key="1">
    <citation type="submission" date="2022-12" db="EMBL/GenBank/DDBJ databases">
        <title>Draft genome sequence of Paenibacillus sp. dW9.</title>
        <authorList>
            <person name="Choi E.-W."/>
            <person name="Kim D.-U."/>
        </authorList>
    </citation>
    <scope>NUCLEOTIDE SEQUENCE [LARGE SCALE GENOMIC DNA]</scope>
    <source>
        <strain evidence="7">dW9</strain>
    </source>
</reference>
<dbReference type="InterPro" id="IPR036397">
    <property type="entry name" value="RNaseH_sf"/>
</dbReference>
<dbReference type="Pfam" id="PF13610">
    <property type="entry name" value="DDE_Tnp_IS240"/>
    <property type="match status" value="1"/>
</dbReference>
<dbReference type="SUPFAM" id="SSF53098">
    <property type="entry name" value="Ribonuclease H-like"/>
    <property type="match status" value="1"/>
</dbReference>
<feature type="domain" description="Integrase catalytic" evidence="5">
    <location>
        <begin position="68"/>
        <end position="232"/>
    </location>
</feature>
<evidence type="ECO:0000313" key="7">
    <source>
        <dbReference type="Proteomes" id="UP001527882"/>
    </source>
</evidence>
<dbReference type="EMBL" id="JAQAGZ010000008">
    <property type="protein sequence ID" value="MCZ8513378.1"/>
    <property type="molecule type" value="Genomic_DNA"/>
</dbReference>
<keyword evidence="7" id="KW-1185">Reference proteome</keyword>
<evidence type="ECO:0000259" key="5">
    <source>
        <dbReference type="PROSITE" id="PS50994"/>
    </source>
</evidence>
<dbReference type="Gene3D" id="3.30.420.10">
    <property type="entry name" value="Ribonuclease H-like superfamily/Ribonuclease H"/>
    <property type="match status" value="1"/>
</dbReference>
<evidence type="ECO:0000256" key="4">
    <source>
        <dbReference type="ARBA" id="ARBA00023172"/>
    </source>
</evidence>
<keyword evidence="4" id="KW-0233">DNA recombination</keyword>
<comment type="function">
    <text evidence="1">Involved in the transposition of the insertion sequence.</text>
</comment>
<proteinExistence type="predicted"/>